<name>A0A8H9MDT6_9PSEU</name>
<dbReference type="InterPro" id="IPR000772">
    <property type="entry name" value="Ricin_B_lectin"/>
</dbReference>
<dbReference type="SMART" id="SM00458">
    <property type="entry name" value="RICIN"/>
    <property type="match status" value="1"/>
</dbReference>
<dbReference type="RefSeq" id="WP_145936998.1">
    <property type="nucleotide sequence ID" value="NZ_BNAV01000006.1"/>
</dbReference>
<dbReference type="AlphaFoldDB" id="A0A8H9MDT6"/>
<accession>A0A8H9MDT6</accession>
<sequence length="170" mass="18350">MRRKLALLLAAALITVTSALTGAGVASATTETLSSPSNMEVSATSLCWDIGSNSPGTTVVLASCHYADDYTSQKWYRTTNYTTFNIVNYNNLCMDLPSNNVGAHVVLAPCHYEDTYTSQKWHRTGQGGGIIENGNGLCIDVSAFRAGTPVGMNYCAYSADYTSQQWHGTW</sequence>
<dbReference type="EMBL" id="BNAV01000006">
    <property type="protein sequence ID" value="GHF65725.1"/>
    <property type="molecule type" value="Genomic_DNA"/>
</dbReference>
<keyword evidence="4" id="KW-1185">Reference proteome</keyword>
<reference evidence="3" key="2">
    <citation type="submission" date="2020-09" db="EMBL/GenBank/DDBJ databases">
        <authorList>
            <person name="Sun Q."/>
            <person name="Zhou Y."/>
        </authorList>
    </citation>
    <scope>NUCLEOTIDE SEQUENCE</scope>
    <source>
        <strain evidence="3">CGMCC 4.7679</strain>
    </source>
</reference>
<organism evidence="3 4">
    <name type="scientific">Amycolatopsis bartoniae</name>
    <dbReference type="NCBI Taxonomy" id="941986"/>
    <lineage>
        <taxon>Bacteria</taxon>
        <taxon>Bacillati</taxon>
        <taxon>Actinomycetota</taxon>
        <taxon>Actinomycetes</taxon>
        <taxon>Pseudonocardiales</taxon>
        <taxon>Pseudonocardiaceae</taxon>
        <taxon>Amycolatopsis</taxon>
    </lineage>
</organism>
<dbReference type="CDD" id="cd00161">
    <property type="entry name" value="beta-trefoil_Ricin-like"/>
    <property type="match status" value="1"/>
</dbReference>
<proteinExistence type="predicted"/>
<dbReference type="OrthoDB" id="3660483at2"/>
<evidence type="ECO:0000313" key="4">
    <source>
        <dbReference type="Proteomes" id="UP000658656"/>
    </source>
</evidence>
<evidence type="ECO:0000313" key="3">
    <source>
        <dbReference type="EMBL" id="GHF65725.1"/>
    </source>
</evidence>
<keyword evidence="1" id="KW-0732">Signal</keyword>
<evidence type="ECO:0000256" key="1">
    <source>
        <dbReference type="SAM" id="SignalP"/>
    </source>
</evidence>
<dbReference type="InterPro" id="IPR035992">
    <property type="entry name" value="Ricin_B-like_lectins"/>
</dbReference>
<dbReference type="Proteomes" id="UP000658656">
    <property type="component" value="Unassembled WGS sequence"/>
</dbReference>
<feature type="signal peptide" evidence="1">
    <location>
        <begin position="1"/>
        <end position="28"/>
    </location>
</feature>
<dbReference type="Gene3D" id="2.80.10.50">
    <property type="match status" value="1"/>
</dbReference>
<reference evidence="3" key="1">
    <citation type="journal article" date="2014" name="Int. J. Syst. Evol. Microbiol.">
        <title>Complete genome sequence of Corynebacterium casei LMG S-19264T (=DSM 44701T), isolated from a smear-ripened cheese.</title>
        <authorList>
            <consortium name="US DOE Joint Genome Institute (JGI-PGF)"/>
            <person name="Walter F."/>
            <person name="Albersmeier A."/>
            <person name="Kalinowski J."/>
            <person name="Ruckert C."/>
        </authorList>
    </citation>
    <scope>NUCLEOTIDE SEQUENCE</scope>
    <source>
        <strain evidence="3">CGMCC 4.7679</strain>
    </source>
</reference>
<dbReference type="PROSITE" id="PS50231">
    <property type="entry name" value="RICIN_B_LECTIN"/>
    <property type="match status" value="1"/>
</dbReference>
<dbReference type="Pfam" id="PF00652">
    <property type="entry name" value="Ricin_B_lectin"/>
    <property type="match status" value="1"/>
</dbReference>
<feature type="domain" description="Ricin B lectin" evidence="2">
    <location>
        <begin position="35"/>
        <end position="169"/>
    </location>
</feature>
<comment type="caution">
    <text evidence="3">The sequence shown here is derived from an EMBL/GenBank/DDBJ whole genome shotgun (WGS) entry which is preliminary data.</text>
</comment>
<dbReference type="SUPFAM" id="SSF50370">
    <property type="entry name" value="Ricin B-like lectins"/>
    <property type="match status" value="1"/>
</dbReference>
<feature type="chain" id="PRO_5034080077" description="Ricin B lectin domain-containing protein" evidence="1">
    <location>
        <begin position="29"/>
        <end position="170"/>
    </location>
</feature>
<gene>
    <name evidence="3" type="ORF">GCM10017566_44160</name>
</gene>
<protein>
    <recommendedName>
        <fullName evidence="2">Ricin B lectin domain-containing protein</fullName>
    </recommendedName>
</protein>
<evidence type="ECO:0000259" key="2">
    <source>
        <dbReference type="SMART" id="SM00458"/>
    </source>
</evidence>